<evidence type="ECO:0000313" key="1">
    <source>
        <dbReference type="EMBL" id="HDD53084.1"/>
    </source>
</evidence>
<dbReference type="EMBL" id="DQWS01000126">
    <property type="protein sequence ID" value="HDD53084.1"/>
    <property type="molecule type" value="Genomic_DNA"/>
</dbReference>
<dbReference type="Proteomes" id="UP000885690">
    <property type="component" value="Unassembled WGS sequence"/>
</dbReference>
<reference evidence="1" key="1">
    <citation type="journal article" date="2020" name="mSystems">
        <title>Genome- and Community-Level Interaction Insights into Carbon Utilization and Element Cycling Functions of Hydrothermarchaeota in Hydrothermal Sediment.</title>
        <authorList>
            <person name="Zhou Z."/>
            <person name="Liu Y."/>
            <person name="Xu W."/>
            <person name="Pan J."/>
            <person name="Luo Z.H."/>
            <person name="Li M."/>
        </authorList>
    </citation>
    <scope>NUCLEOTIDE SEQUENCE [LARGE SCALE GENOMIC DNA]</scope>
    <source>
        <strain evidence="1">HyVt-115</strain>
    </source>
</reference>
<gene>
    <name evidence="1" type="ORF">ENF32_03325</name>
</gene>
<protein>
    <submittedName>
        <fullName evidence="1">DUF1285 domain-containing protein</fullName>
    </submittedName>
</protein>
<dbReference type="AlphaFoldDB" id="A0A7C0U689"/>
<sequence length="156" mass="18300">MEEKDQKDFKVDEEGRLLWKGQEVSHPLVKRYFLSLMDRDEEGVWVRNQWQKLGVDMEGTPFYVEALREELKGGEMRLKAIINDGTQEVLDLSTLRIAPDNKVYCKIRGGKFEALLTLSAYWQLMRYLVEEEGRYYLELGSRRYPLEIEEEKGSGG</sequence>
<proteinExistence type="predicted"/>
<accession>A0A7C0U689</accession>
<name>A0A7C0U689_9BACT</name>
<comment type="caution">
    <text evidence="1">The sequence shown here is derived from an EMBL/GenBank/DDBJ whole genome shotgun (WGS) entry which is preliminary data.</text>
</comment>
<organism evidence="1">
    <name type="scientific">Thermosulfidibacter takaii</name>
    <dbReference type="NCBI Taxonomy" id="412593"/>
    <lineage>
        <taxon>Bacteria</taxon>
        <taxon>Pseudomonadati</taxon>
        <taxon>Thermosulfidibacterota</taxon>
        <taxon>Thermosulfidibacteria</taxon>
        <taxon>Thermosulfidibacterales</taxon>
        <taxon>Thermosulfidibacteraceae</taxon>
    </lineage>
</organism>